<dbReference type="SUPFAM" id="SSF52821">
    <property type="entry name" value="Rhodanese/Cell cycle control phosphatase"/>
    <property type="match status" value="2"/>
</dbReference>
<feature type="chain" id="PRO_5047268989" evidence="2">
    <location>
        <begin position="22"/>
        <end position="282"/>
    </location>
</feature>
<comment type="caution">
    <text evidence="4">The sequence shown here is derived from an EMBL/GenBank/DDBJ whole genome shotgun (WGS) entry which is preliminary data.</text>
</comment>
<dbReference type="PROSITE" id="PS50206">
    <property type="entry name" value="RHODANESE_3"/>
    <property type="match status" value="2"/>
</dbReference>
<keyword evidence="1" id="KW-0677">Repeat</keyword>
<dbReference type="InterPro" id="IPR051126">
    <property type="entry name" value="Thiosulfate_sulfurtransferase"/>
</dbReference>
<feature type="signal peptide" evidence="2">
    <location>
        <begin position="1"/>
        <end position="21"/>
    </location>
</feature>
<dbReference type="InterPro" id="IPR001763">
    <property type="entry name" value="Rhodanese-like_dom"/>
</dbReference>
<dbReference type="Pfam" id="PF00581">
    <property type="entry name" value="Rhodanese"/>
    <property type="match status" value="2"/>
</dbReference>
<accession>A0ABX1WW20</accession>
<keyword evidence="2" id="KW-0732">Signal</keyword>
<feature type="domain" description="Rhodanese" evidence="3">
    <location>
        <begin position="171"/>
        <end position="279"/>
    </location>
</feature>
<dbReference type="InterPro" id="IPR036873">
    <property type="entry name" value="Rhodanese-like_dom_sf"/>
</dbReference>
<dbReference type="Proteomes" id="UP000732105">
    <property type="component" value="Unassembled WGS sequence"/>
</dbReference>
<dbReference type="SMART" id="SM00450">
    <property type="entry name" value="RHOD"/>
    <property type="match status" value="2"/>
</dbReference>
<gene>
    <name evidence="4" type="ORF">ELS83_09890</name>
</gene>
<evidence type="ECO:0000313" key="4">
    <source>
        <dbReference type="EMBL" id="NOU60136.1"/>
    </source>
</evidence>
<reference evidence="4 5" key="1">
    <citation type="submission" date="2018-12" db="EMBL/GenBank/DDBJ databases">
        <title>Marinifilum JC070 sp. nov., a marine bacterium isolated from Yongle Blue Hole in the South China Sea.</title>
        <authorList>
            <person name="Fu T."/>
        </authorList>
    </citation>
    <scope>NUCLEOTIDE SEQUENCE [LARGE SCALE GENOMIC DNA]</scope>
    <source>
        <strain evidence="4 5">JC070</strain>
    </source>
</reference>
<organism evidence="4 5">
    <name type="scientific">Marinifilum caeruleilacunae</name>
    <dbReference type="NCBI Taxonomy" id="2499076"/>
    <lineage>
        <taxon>Bacteria</taxon>
        <taxon>Pseudomonadati</taxon>
        <taxon>Bacteroidota</taxon>
        <taxon>Bacteroidia</taxon>
        <taxon>Marinilabiliales</taxon>
        <taxon>Marinifilaceae</taxon>
    </lineage>
</organism>
<sequence>MMKKMILLAFVCFLGMQMTFAQDVISVKEFLKIKNNDNVVLVSTRKATDYAKVHIDGAIHVNHKDLYKAEPKSTLKSTAEIAKILGAKGISNNNTIVLYDNGSGKYSGRVYWILKYLGAKDVKVLDGHMKAWRMARKPVTKNPVKRKATTFNVAINKAAIADMVQVKKATNSAAAVVVDVRSADEYKGIKESKLPKGHIPNSINLEFKNVMTSKSKLKSKEELQALFTAAGITKDKEVILYCESSVRAGIVYLALKSALAYPKVKVYDGALFEWTATETVQK</sequence>
<evidence type="ECO:0000259" key="3">
    <source>
        <dbReference type="PROSITE" id="PS50206"/>
    </source>
</evidence>
<keyword evidence="5" id="KW-1185">Reference proteome</keyword>
<dbReference type="EMBL" id="RZNH01000014">
    <property type="protein sequence ID" value="NOU60136.1"/>
    <property type="molecule type" value="Genomic_DNA"/>
</dbReference>
<name>A0ABX1WW20_9BACT</name>
<evidence type="ECO:0000313" key="5">
    <source>
        <dbReference type="Proteomes" id="UP000732105"/>
    </source>
</evidence>
<protein>
    <submittedName>
        <fullName evidence="4">Sulfurtransferase</fullName>
    </submittedName>
</protein>
<dbReference type="PANTHER" id="PTHR43855">
    <property type="entry name" value="THIOSULFATE SULFURTRANSFERASE"/>
    <property type="match status" value="1"/>
</dbReference>
<proteinExistence type="predicted"/>
<feature type="domain" description="Rhodanese" evidence="3">
    <location>
        <begin position="35"/>
        <end position="141"/>
    </location>
</feature>
<evidence type="ECO:0000256" key="1">
    <source>
        <dbReference type="ARBA" id="ARBA00022737"/>
    </source>
</evidence>
<dbReference type="Gene3D" id="3.40.250.10">
    <property type="entry name" value="Rhodanese-like domain"/>
    <property type="match status" value="2"/>
</dbReference>
<dbReference type="CDD" id="cd01448">
    <property type="entry name" value="TST_Repeat_1"/>
    <property type="match status" value="1"/>
</dbReference>
<evidence type="ECO:0000256" key="2">
    <source>
        <dbReference type="SAM" id="SignalP"/>
    </source>
</evidence>
<dbReference type="CDD" id="cd01449">
    <property type="entry name" value="TST_Repeat_2"/>
    <property type="match status" value="1"/>
</dbReference>
<dbReference type="PANTHER" id="PTHR43855:SF1">
    <property type="entry name" value="THIOSULFATE SULFURTRANSFERASE"/>
    <property type="match status" value="1"/>
</dbReference>